<dbReference type="Proteomes" id="UP000009168">
    <property type="component" value="Unassembled WGS sequence"/>
</dbReference>
<organism evidence="1 2">
    <name type="scientific">Tetrahymena thermophila (strain SB210)</name>
    <dbReference type="NCBI Taxonomy" id="312017"/>
    <lineage>
        <taxon>Eukaryota</taxon>
        <taxon>Sar</taxon>
        <taxon>Alveolata</taxon>
        <taxon>Ciliophora</taxon>
        <taxon>Intramacronucleata</taxon>
        <taxon>Oligohymenophorea</taxon>
        <taxon>Hymenostomatida</taxon>
        <taxon>Tetrahymenina</taxon>
        <taxon>Tetrahymenidae</taxon>
        <taxon>Tetrahymena</taxon>
    </lineage>
</organism>
<dbReference type="RefSeq" id="XP_012654844.1">
    <property type="nucleotide sequence ID" value="XM_012799390.1"/>
</dbReference>
<dbReference type="InParanoid" id="W7XEZ5"/>
<sequence>MFSEPEIWYKRAIKIKSRAKASNQCVIESTAKDISDWIPYLTIILQPAIQKKSKPMKAIR</sequence>
<dbReference type="KEGG" id="tet:TTHERM_000630536"/>
<reference evidence="2" key="1">
    <citation type="journal article" date="2006" name="PLoS Biol.">
        <title>Macronuclear genome sequence of the ciliate Tetrahymena thermophila, a model eukaryote.</title>
        <authorList>
            <person name="Eisen J.A."/>
            <person name="Coyne R.S."/>
            <person name="Wu M."/>
            <person name="Wu D."/>
            <person name="Thiagarajan M."/>
            <person name="Wortman J.R."/>
            <person name="Badger J.H."/>
            <person name="Ren Q."/>
            <person name="Amedeo P."/>
            <person name="Jones K.M."/>
            <person name="Tallon L.J."/>
            <person name="Delcher A.L."/>
            <person name="Salzberg S.L."/>
            <person name="Silva J.C."/>
            <person name="Haas B.J."/>
            <person name="Majoros W.H."/>
            <person name="Farzad M."/>
            <person name="Carlton J.M."/>
            <person name="Smith R.K. Jr."/>
            <person name="Garg J."/>
            <person name="Pearlman R.E."/>
            <person name="Karrer K.M."/>
            <person name="Sun L."/>
            <person name="Manning G."/>
            <person name="Elde N.C."/>
            <person name="Turkewitz A.P."/>
            <person name="Asai D.J."/>
            <person name="Wilkes D.E."/>
            <person name="Wang Y."/>
            <person name="Cai H."/>
            <person name="Collins K."/>
            <person name="Stewart B.A."/>
            <person name="Lee S.R."/>
            <person name="Wilamowska K."/>
            <person name="Weinberg Z."/>
            <person name="Ruzzo W.L."/>
            <person name="Wloga D."/>
            <person name="Gaertig J."/>
            <person name="Frankel J."/>
            <person name="Tsao C.-C."/>
            <person name="Gorovsky M.A."/>
            <person name="Keeling P.J."/>
            <person name="Waller R.F."/>
            <person name="Patron N.J."/>
            <person name="Cherry J.M."/>
            <person name="Stover N.A."/>
            <person name="Krieger C.J."/>
            <person name="del Toro C."/>
            <person name="Ryder H.F."/>
            <person name="Williamson S.C."/>
            <person name="Barbeau R.A."/>
            <person name="Hamilton E.P."/>
            <person name="Orias E."/>
        </authorList>
    </citation>
    <scope>NUCLEOTIDE SEQUENCE [LARGE SCALE GENOMIC DNA]</scope>
    <source>
        <strain evidence="2">SB210</strain>
    </source>
</reference>
<accession>W7XEZ5</accession>
<keyword evidence="2" id="KW-1185">Reference proteome</keyword>
<dbReference type="GeneID" id="24439922"/>
<evidence type="ECO:0000313" key="2">
    <source>
        <dbReference type="Proteomes" id="UP000009168"/>
    </source>
</evidence>
<dbReference type="EMBL" id="GG662532">
    <property type="protein sequence ID" value="EWS72561.1"/>
    <property type="molecule type" value="Genomic_DNA"/>
</dbReference>
<proteinExistence type="predicted"/>
<name>W7XEZ5_TETTS</name>
<gene>
    <name evidence="1" type="ORF">TTHERM_000630536</name>
</gene>
<protein>
    <submittedName>
        <fullName evidence="1">Uncharacterized protein</fullName>
    </submittedName>
</protein>
<dbReference type="AlphaFoldDB" id="W7XEZ5"/>
<evidence type="ECO:0000313" key="1">
    <source>
        <dbReference type="EMBL" id="EWS72561.1"/>
    </source>
</evidence>